<organism evidence="2 3">
    <name type="scientific">Neorhizobium huautlense</name>
    <dbReference type="NCBI Taxonomy" id="67774"/>
    <lineage>
        <taxon>Bacteria</taxon>
        <taxon>Pseudomonadati</taxon>
        <taxon>Pseudomonadota</taxon>
        <taxon>Alphaproteobacteria</taxon>
        <taxon>Hyphomicrobiales</taxon>
        <taxon>Rhizobiaceae</taxon>
        <taxon>Rhizobium/Agrobacterium group</taxon>
        <taxon>Neorhizobium</taxon>
    </lineage>
</organism>
<dbReference type="RefSeq" id="WP_306839990.1">
    <property type="nucleotide sequence ID" value="NZ_JAUSRF010000028.1"/>
</dbReference>
<comment type="caution">
    <text evidence="2">The sequence shown here is derived from an EMBL/GenBank/DDBJ whole genome shotgun (WGS) entry which is preliminary data.</text>
</comment>
<feature type="region of interest" description="Disordered" evidence="1">
    <location>
        <begin position="1"/>
        <end position="80"/>
    </location>
</feature>
<proteinExistence type="predicted"/>
<accession>A0ABT9Q1D2</accession>
<dbReference type="Pfam" id="PF11154">
    <property type="entry name" value="DUF2934"/>
    <property type="match status" value="1"/>
</dbReference>
<protein>
    <recommendedName>
        <fullName evidence="4">DUF2934 domain-containing protein</fullName>
    </recommendedName>
</protein>
<sequence length="80" mass="9295">MNDREQQRRERAYKLWEDEGRPEGAHDDHWKRAEDQHELTEQDQGDVRKVNQQADYEFATEDGGSENAADIKPPSAISPD</sequence>
<evidence type="ECO:0008006" key="4">
    <source>
        <dbReference type="Google" id="ProtNLM"/>
    </source>
</evidence>
<reference evidence="2 3" key="1">
    <citation type="submission" date="2023-07" db="EMBL/GenBank/DDBJ databases">
        <title>Sorghum-associated microbial communities from plants grown in Nebraska, USA.</title>
        <authorList>
            <person name="Schachtman D."/>
        </authorList>
    </citation>
    <scope>NUCLEOTIDE SEQUENCE [LARGE SCALE GENOMIC DNA]</scope>
    <source>
        <strain evidence="2 3">DS1307</strain>
    </source>
</reference>
<evidence type="ECO:0000256" key="1">
    <source>
        <dbReference type="SAM" id="MobiDB-lite"/>
    </source>
</evidence>
<dbReference type="EMBL" id="JAUSRF010000028">
    <property type="protein sequence ID" value="MDP9840487.1"/>
    <property type="molecule type" value="Genomic_DNA"/>
</dbReference>
<evidence type="ECO:0000313" key="2">
    <source>
        <dbReference type="EMBL" id="MDP9840487.1"/>
    </source>
</evidence>
<evidence type="ECO:0000313" key="3">
    <source>
        <dbReference type="Proteomes" id="UP001241472"/>
    </source>
</evidence>
<feature type="compositionally biased region" description="Basic and acidic residues" evidence="1">
    <location>
        <begin position="1"/>
        <end position="49"/>
    </location>
</feature>
<keyword evidence="3" id="KW-1185">Reference proteome</keyword>
<gene>
    <name evidence="2" type="ORF">J2T09_005274</name>
</gene>
<dbReference type="InterPro" id="IPR021327">
    <property type="entry name" value="DUF2934"/>
</dbReference>
<name>A0ABT9Q1D2_9HYPH</name>
<dbReference type="Proteomes" id="UP001241472">
    <property type="component" value="Unassembled WGS sequence"/>
</dbReference>